<accession>A0A9W6I8L4</accession>
<reference evidence="2" key="2">
    <citation type="submission" date="2023-01" db="EMBL/GenBank/DDBJ databases">
        <authorList>
            <person name="Sun Q."/>
            <person name="Evtushenko L."/>
        </authorList>
    </citation>
    <scope>NUCLEOTIDE SEQUENCE</scope>
    <source>
        <strain evidence="2">VKM Ac-2007</strain>
    </source>
</reference>
<name>A0A9W6I8L4_9ACTN</name>
<feature type="chain" id="PRO_5040942031" description="Alpha/beta hydrolase" evidence="1">
    <location>
        <begin position="30"/>
        <end position="82"/>
    </location>
</feature>
<evidence type="ECO:0000256" key="1">
    <source>
        <dbReference type="SAM" id="SignalP"/>
    </source>
</evidence>
<evidence type="ECO:0000313" key="2">
    <source>
        <dbReference type="EMBL" id="GLK14100.1"/>
    </source>
</evidence>
<gene>
    <name evidence="2" type="ORF">GCM10017600_75120</name>
</gene>
<dbReference type="Proteomes" id="UP001143474">
    <property type="component" value="Unassembled WGS sequence"/>
</dbReference>
<organism evidence="2 3">
    <name type="scientific">Streptosporangium carneum</name>
    <dbReference type="NCBI Taxonomy" id="47481"/>
    <lineage>
        <taxon>Bacteria</taxon>
        <taxon>Bacillati</taxon>
        <taxon>Actinomycetota</taxon>
        <taxon>Actinomycetes</taxon>
        <taxon>Streptosporangiales</taxon>
        <taxon>Streptosporangiaceae</taxon>
        <taxon>Streptosporangium</taxon>
    </lineage>
</organism>
<feature type="signal peptide" evidence="1">
    <location>
        <begin position="1"/>
        <end position="29"/>
    </location>
</feature>
<dbReference type="RefSeq" id="WP_271222351.1">
    <property type="nucleotide sequence ID" value="NZ_BAAAVD010000007.1"/>
</dbReference>
<keyword evidence="3" id="KW-1185">Reference proteome</keyword>
<dbReference type="EMBL" id="BSEV01000028">
    <property type="protein sequence ID" value="GLK14100.1"/>
    <property type="molecule type" value="Genomic_DNA"/>
</dbReference>
<sequence length="82" mass="8744">MKIRRLPAAALLAAALGTATLAGATPASAVPWIIRYGPYPTLDQCQTQRDIVATYGEPTSHCMPDRGGYSFTVYISQSVQAD</sequence>
<evidence type="ECO:0008006" key="4">
    <source>
        <dbReference type="Google" id="ProtNLM"/>
    </source>
</evidence>
<evidence type="ECO:0000313" key="3">
    <source>
        <dbReference type="Proteomes" id="UP001143474"/>
    </source>
</evidence>
<comment type="caution">
    <text evidence="2">The sequence shown here is derived from an EMBL/GenBank/DDBJ whole genome shotgun (WGS) entry which is preliminary data.</text>
</comment>
<proteinExistence type="predicted"/>
<dbReference type="AlphaFoldDB" id="A0A9W6I8L4"/>
<keyword evidence="1" id="KW-0732">Signal</keyword>
<reference evidence="2" key="1">
    <citation type="journal article" date="2014" name="Int. J. Syst. Evol. Microbiol.">
        <title>Complete genome sequence of Corynebacterium casei LMG S-19264T (=DSM 44701T), isolated from a smear-ripened cheese.</title>
        <authorList>
            <consortium name="US DOE Joint Genome Institute (JGI-PGF)"/>
            <person name="Walter F."/>
            <person name="Albersmeier A."/>
            <person name="Kalinowski J."/>
            <person name="Ruckert C."/>
        </authorList>
    </citation>
    <scope>NUCLEOTIDE SEQUENCE</scope>
    <source>
        <strain evidence="2">VKM Ac-2007</strain>
    </source>
</reference>
<protein>
    <recommendedName>
        <fullName evidence="4">Alpha/beta hydrolase</fullName>
    </recommendedName>
</protein>